<dbReference type="Proteomes" id="UP000608513">
    <property type="component" value="Unassembled WGS sequence"/>
</dbReference>
<evidence type="ECO:0000313" key="3">
    <source>
        <dbReference type="Proteomes" id="UP000608513"/>
    </source>
</evidence>
<dbReference type="InterPro" id="IPR036388">
    <property type="entry name" value="WH-like_DNA-bd_sf"/>
</dbReference>
<dbReference type="NCBIfam" id="NF033577">
    <property type="entry name" value="transpos_IS481"/>
    <property type="match status" value="1"/>
</dbReference>
<dbReference type="GO" id="GO:0003676">
    <property type="term" value="F:nucleic acid binding"/>
    <property type="evidence" value="ECO:0007669"/>
    <property type="project" value="InterPro"/>
</dbReference>
<dbReference type="AlphaFoldDB" id="A0A923MQZ6"/>
<dbReference type="InterPro" id="IPR001584">
    <property type="entry name" value="Integrase_cat-core"/>
</dbReference>
<dbReference type="SUPFAM" id="SSF46689">
    <property type="entry name" value="Homeodomain-like"/>
    <property type="match status" value="1"/>
</dbReference>
<feature type="domain" description="Integrase catalytic" evidence="1">
    <location>
        <begin position="128"/>
        <end position="308"/>
    </location>
</feature>
<dbReference type="GO" id="GO:0015074">
    <property type="term" value="P:DNA integration"/>
    <property type="evidence" value="ECO:0007669"/>
    <property type="project" value="InterPro"/>
</dbReference>
<dbReference type="RefSeq" id="WP_187076357.1">
    <property type="nucleotide sequence ID" value="NZ_JACORT010000004.1"/>
</dbReference>
<gene>
    <name evidence="2" type="ORF">H8N03_11685</name>
</gene>
<dbReference type="InterPro" id="IPR036397">
    <property type="entry name" value="RNaseH_sf"/>
</dbReference>
<dbReference type="PANTHER" id="PTHR35004:SF6">
    <property type="entry name" value="TRANSPOSASE"/>
    <property type="match status" value="1"/>
</dbReference>
<dbReference type="PANTHER" id="PTHR35004">
    <property type="entry name" value="TRANSPOSASE RV3428C-RELATED"/>
    <property type="match status" value="1"/>
</dbReference>
<comment type="caution">
    <text evidence="2">The sequence shown here is derived from an EMBL/GenBank/DDBJ whole genome shotgun (WGS) entry which is preliminary data.</text>
</comment>
<organism evidence="2 3">
    <name type="scientific">Ramlibacter cellulosilyticus</name>
    <dbReference type="NCBI Taxonomy" id="2764187"/>
    <lineage>
        <taxon>Bacteria</taxon>
        <taxon>Pseudomonadati</taxon>
        <taxon>Pseudomonadota</taxon>
        <taxon>Betaproteobacteria</taxon>
        <taxon>Burkholderiales</taxon>
        <taxon>Comamonadaceae</taxon>
        <taxon>Ramlibacter</taxon>
    </lineage>
</organism>
<dbReference type="InterPro" id="IPR009057">
    <property type="entry name" value="Homeodomain-like_sf"/>
</dbReference>
<dbReference type="SUPFAM" id="SSF53098">
    <property type="entry name" value="Ribonuclease H-like"/>
    <property type="match status" value="1"/>
</dbReference>
<sequence>MNTHKNARLTYLRRLEMVQDIVEGGFSASEAAAKQGVSAVTARKWLGRYLAGGAAGLLDKSSKPERSPRSIAPHVALAIVELRRKLFLQARIASYMGVSKATVSRVLRRAGLSRLSDLGPAEPVQRYEREHPGELLHVDIKKLGRFDKAGHRITGDRSQRARDVGWDYVFVAVDDHSRAAFTQVYPDETRHSAAAFLRAAVSHFHSWGVPIQRVLTDNGMSFHSALFSEACLELGVTQKFTRAFRPQTNGKAERFIQSALREWAYGRRYENSEQRRQALPAWTHFYNWHRPHHGINLAAPVSRLSIPRKNLLTLHS</sequence>
<dbReference type="InterPro" id="IPR024967">
    <property type="entry name" value="DNA-bd_IS481-type"/>
</dbReference>
<evidence type="ECO:0000313" key="2">
    <source>
        <dbReference type="EMBL" id="MBC5783608.1"/>
    </source>
</evidence>
<dbReference type="EMBL" id="JACORT010000004">
    <property type="protein sequence ID" value="MBC5783608.1"/>
    <property type="molecule type" value="Genomic_DNA"/>
</dbReference>
<dbReference type="Gene3D" id="3.30.420.10">
    <property type="entry name" value="Ribonuclease H-like superfamily/Ribonuclease H"/>
    <property type="match status" value="1"/>
</dbReference>
<dbReference type="PROSITE" id="PS50994">
    <property type="entry name" value="INTEGRASE"/>
    <property type="match status" value="1"/>
</dbReference>
<proteinExistence type="predicted"/>
<dbReference type="Gene3D" id="1.10.10.10">
    <property type="entry name" value="Winged helix-like DNA-binding domain superfamily/Winged helix DNA-binding domain"/>
    <property type="match status" value="1"/>
</dbReference>
<dbReference type="Pfam" id="PF13011">
    <property type="entry name" value="LZ_Tnp_IS481"/>
    <property type="match status" value="1"/>
</dbReference>
<keyword evidence="3" id="KW-1185">Reference proteome</keyword>
<dbReference type="InterPro" id="IPR047656">
    <property type="entry name" value="IS481-like_transpos"/>
</dbReference>
<dbReference type="InterPro" id="IPR012337">
    <property type="entry name" value="RNaseH-like_sf"/>
</dbReference>
<protein>
    <submittedName>
        <fullName evidence="2">IS481 family transposase</fullName>
    </submittedName>
</protein>
<evidence type="ECO:0000259" key="1">
    <source>
        <dbReference type="PROSITE" id="PS50994"/>
    </source>
</evidence>
<dbReference type="Pfam" id="PF13683">
    <property type="entry name" value="rve_3"/>
    <property type="match status" value="1"/>
</dbReference>
<accession>A0A923MQZ6</accession>
<reference evidence="2" key="1">
    <citation type="submission" date="2020-08" db="EMBL/GenBank/DDBJ databases">
        <title>Ramlibacter sp. USB13 16S ribosomal RNA gene genome sequencing and assembly.</title>
        <authorList>
            <person name="Kang M."/>
        </authorList>
    </citation>
    <scope>NUCLEOTIDE SEQUENCE</scope>
    <source>
        <strain evidence="2">USB13</strain>
    </source>
</reference>
<name>A0A923MQZ6_9BURK</name>